<dbReference type="EMBL" id="SJSL01000008">
    <property type="protein sequence ID" value="TCC98045.1"/>
    <property type="molecule type" value="Genomic_DNA"/>
</dbReference>
<reference evidence="1 2" key="1">
    <citation type="submission" date="2019-02" db="EMBL/GenBank/DDBJ databases">
        <title>Pedobacter sp. RP-1-14 sp. nov., isolated from Arctic soil.</title>
        <authorList>
            <person name="Dahal R.H."/>
        </authorList>
    </citation>
    <scope>NUCLEOTIDE SEQUENCE [LARGE SCALE GENOMIC DNA]</scope>
    <source>
        <strain evidence="1 2">RP-1-14</strain>
    </source>
</reference>
<sequence length="280" mass="33147">MAELLPINIDLTIASKYTKLTNETPSFLDKTAALFVPEQYHERLIQSLKQLLTDYKLDHKHLDYFLYIIGQQYLLYEVIDEQKIDALECFQPLRFLQSYIIQTEDIKRTSKTEAALNKKLNSRYIEVVSPAIKSATPIKLSNTDFVVKAIYKLFKEQYDHSLKELLREYDTLPPLKVINELVKENDYIVNYATRYFIPQMVLDLLDYINDNVDGKLSRKQYTFIFDLIFLWGVFVLVEEEDTEYFEVTTEFKPLTIASTEKTDYLKKVIHRYKKYLKTHA</sequence>
<evidence type="ECO:0000313" key="2">
    <source>
        <dbReference type="Proteomes" id="UP000293347"/>
    </source>
</evidence>
<evidence type="ECO:0000313" key="1">
    <source>
        <dbReference type="EMBL" id="TCC98045.1"/>
    </source>
</evidence>
<organism evidence="1 2">
    <name type="scientific">Pedobacter psychroterrae</name>
    <dbReference type="NCBI Taxonomy" id="2530453"/>
    <lineage>
        <taxon>Bacteria</taxon>
        <taxon>Pseudomonadati</taxon>
        <taxon>Bacteroidota</taxon>
        <taxon>Sphingobacteriia</taxon>
        <taxon>Sphingobacteriales</taxon>
        <taxon>Sphingobacteriaceae</taxon>
        <taxon>Pedobacter</taxon>
    </lineage>
</organism>
<dbReference type="RefSeq" id="WP_131597762.1">
    <property type="nucleotide sequence ID" value="NZ_SJSL01000008.1"/>
</dbReference>
<gene>
    <name evidence="1" type="ORF">EZ437_19565</name>
</gene>
<protein>
    <submittedName>
        <fullName evidence="1">Uncharacterized protein</fullName>
    </submittedName>
</protein>
<comment type="caution">
    <text evidence="1">The sequence shown here is derived from an EMBL/GenBank/DDBJ whole genome shotgun (WGS) entry which is preliminary data.</text>
</comment>
<name>A0A4R0NCS2_9SPHI</name>
<dbReference type="AlphaFoldDB" id="A0A4R0NCS2"/>
<keyword evidence="2" id="KW-1185">Reference proteome</keyword>
<accession>A0A4R0NCS2</accession>
<dbReference type="Proteomes" id="UP000293347">
    <property type="component" value="Unassembled WGS sequence"/>
</dbReference>
<proteinExistence type="predicted"/>